<dbReference type="CDD" id="cd00024">
    <property type="entry name" value="CD_CSD"/>
    <property type="match status" value="1"/>
</dbReference>
<dbReference type="Gene3D" id="2.40.50.40">
    <property type="match status" value="1"/>
</dbReference>
<gene>
    <name evidence="1" type="ORF">CBER1_09958</name>
</gene>
<sequence length="133" mass="15610">MDFSQREYEVASVVGLRLKPGVDELEYLIRWKDDVVETHDINHYLDQNTINGLYVRHFAAGIEEVGDKGWHRIHWKDTWLPESACVNCQQAVRNFWARRGLNYPTDMIEQILNANSQRPDRKKKSFSIPKASH</sequence>
<evidence type="ECO:0000313" key="1">
    <source>
        <dbReference type="EMBL" id="PPJ55137.1"/>
    </source>
</evidence>
<comment type="caution">
    <text evidence="1">The sequence shown here is derived from an EMBL/GenBank/DDBJ whole genome shotgun (WGS) entry which is preliminary data.</text>
</comment>
<keyword evidence="2" id="KW-1185">Reference proteome</keyword>
<organism evidence="1 2">
    <name type="scientific">Cercospora berteroae</name>
    <dbReference type="NCBI Taxonomy" id="357750"/>
    <lineage>
        <taxon>Eukaryota</taxon>
        <taxon>Fungi</taxon>
        <taxon>Dikarya</taxon>
        <taxon>Ascomycota</taxon>
        <taxon>Pezizomycotina</taxon>
        <taxon>Dothideomycetes</taxon>
        <taxon>Dothideomycetidae</taxon>
        <taxon>Mycosphaerellales</taxon>
        <taxon>Mycosphaerellaceae</taxon>
        <taxon>Cercospora</taxon>
    </lineage>
</organism>
<name>A0A2S6C5X8_9PEZI</name>
<protein>
    <recommendedName>
        <fullName evidence="3">Chromo domain-containing protein</fullName>
    </recommendedName>
</protein>
<evidence type="ECO:0008006" key="3">
    <source>
        <dbReference type="Google" id="ProtNLM"/>
    </source>
</evidence>
<reference evidence="2" key="1">
    <citation type="journal article" date="2017" name="bioRxiv">
        <title>Conservation of a gene cluster reveals novel cercosporin biosynthetic mechanisms and extends production to the genus Colletotrichum.</title>
        <authorList>
            <person name="de Jonge R."/>
            <person name="Ebert M.K."/>
            <person name="Huitt-Roehl C.R."/>
            <person name="Pal P."/>
            <person name="Suttle J.C."/>
            <person name="Spanner R.E."/>
            <person name="Neubauer J.D."/>
            <person name="Jurick W.M.II."/>
            <person name="Stott K.A."/>
            <person name="Secor G.A."/>
            <person name="Thomma B.P.H.J."/>
            <person name="Van de Peer Y."/>
            <person name="Townsend C.A."/>
            <person name="Bolton M.D."/>
        </authorList>
    </citation>
    <scope>NUCLEOTIDE SEQUENCE [LARGE SCALE GENOMIC DNA]</scope>
    <source>
        <strain evidence="2">CBS538.71</strain>
    </source>
</reference>
<dbReference type="AlphaFoldDB" id="A0A2S6C5X8"/>
<evidence type="ECO:0000313" key="2">
    <source>
        <dbReference type="Proteomes" id="UP000237631"/>
    </source>
</evidence>
<proteinExistence type="predicted"/>
<dbReference type="Proteomes" id="UP000237631">
    <property type="component" value="Unassembled WGS sequence"/>
</dbReference>
<dbReference type="EMBL" id="PNEN01000548">
    <property type="protein sequence ID" value="PPJ55137.1"/>
    <property type="molecule type" value="Genomic_DNA"/>
</dbReference>
<accession>A0A2S6C5X8</accession>